<dbReference type="SUPFAM" id="SSF48371">
    <property type="entry name" value="ARM repeat"/>
    <property type="match status" value="1"/>
</dbReference>
<feature type="compositionally biased region" description="Low complexity" evidence="2">
    <location>
        <begin position="611"/>
        <end position="620"/>
    </location>
</feature>
<feature type="compositionally biased region" description="Gly residues" evidence="2">
    <location>
        <begin position="776"/>
        <end position="790"/>
    </location>
</feature>
<dbReference type="Proteomes" id="UP000239649">
    <property type="component" value="Unassembled WGS sequence"/>
</dbReference>
<feature type="domain" description="TORTIFOLIA1/SINE1-2 N-terminal" evidence="3">
    <location>
        <begin position="13"/>
        <end position="230"/>
    </location>
</feature>
<dbReference type="InterPro" id="IPR033337">
    <property type="entry name" value="TORTIFOLIA1/SINE1-2"/>
</dbReference>
<evidence type="ECO:0000259" key="3">
    <source>
        <dbReference type="Pfam" id="PF24714"/>
    </source>
</evidence>
<gene>
    <name evidence="4" type="ORF">C2E20_3860</name>
</gene>
<feature type="region of interest" description="Disordered" evidence="2">
    <location>
        <begin position="776"/>
        <end position="798"/>
    </location>
</feature>
<dbReference type="GO" id="GO:0005874">
    <property type="term" value="C:microtubule"/>
    <property type="evidence" value="ECO:0007669"/>
    <property type="project" value="InterPro"/>
</dbReference>
<dbReference type="Gene3D" id="1.25.10.10">
    <property type="entry name" value="Leucine-rich Repeat Variant"/>
    <property type="match status" value="1"/>
</dbReference>
<dbReference type="EMBL" id="LHPF02000009">
    <property type="protein sequence ID" value="PSC72723.1"/>
    <property type="molecule type" value="Genomic_DNA"/>
</dbReference>
<feature type="repeat" description="HEAT" evidence="1">
    <location>
        <begin position="94"/>
        <end position="132"/>
    </location>
</feature>
<sequence>MPPGARGQRFAAQDRLFAALERLEAKDTQHAAAEELTRLLKELDPSSLATLLHACGTTNAKTTTFARVHCLHLAAMCTQPDRCLHWRSMLAPPLLPKLLTLLGRALHDPDSAVRSAAAEGFGVVAAQLAAANPAGCELTAGSDANPLLTTILDALGEPGGGVQAAAAAALAAVADHLRPGLDPALLRHLLRALSNPLFLGRAELCAALARLEGGRVRGLVASSCPQLLAAMPDLLGVPPGYGGDGGGLLGALGSKGKDFALRSAAAHTLKVALAVGVGPMWTGGGGGGEGQPGWEVAVAALKTAKTDVSKPVRDAAAAALPVVQGLLAFLASGAPAAAWPETAGGLLAGEGRSKRSSVVKAAAAAAGMPGGAEDLGGGQQIAAVYPGAAAAVAAPTAAVPPPGTSCAPAATGLDAAPPGNAIPHLAAKLAAVQAQQAGMAAALTSFTAFASGTLHGVEQHLAEINARLAALAASSPASSGGSPSLWQQLAPLQQHVEAAGAGVVALRAGLDGSSGWAGQQTRPGTALWQQAPQQAPPGAGLWEQKEATRLQPQPAQTVPVQAQPAEPSQPALHVASPLRPPPTAQTSQAVPLQQVQRPPPTTAPTQHVQRPAPSAVPARPAFPKRLSSLHRSYDALEQQLHQTPGASSPASGPSSPEGTGAVGPASTTSLDSAYAQLLSGDGLAGDQNAQLRLLRALAKSGPAWEQLSAATGQRLMAALAVLLHAGAPLNRLLPWLWPLADTATAATAAATRYAPALRSQLLDALDSYLLPAGPAGAGGGSSQQGGGPGDSPGNDLSEKRDLLVTALRAVWDV</sequence>
<feature type="region of interest" description="Disordered" evidence="2">
    <location>
        <begin position="548"/>
        <end position="620"/>
    </location>
</feature>
<dbReference type="Pfam" id="PF24714">
    <property type="entry name" value="TOR1L1_N"/>
    <property type="match status" value="1"/>
</dbReference>
<feature type="compositionally biased region" description="Low complexity" evidence="2">
    <location>
        <begin position="551"/>
        <end position="566"/>
    </location>
</feature>
<organism evidence="4 5">
    <name type="scientific">Micractinium conductrix</name>
    <dbReference type="NCBI Taxonomy" id="554055"/>
    <lineage>
        <taxon>Eukaryota</taxon>
        <taxon>Viridiplantae</taxon>
        <taxon>Chlorophyta</taxon>
        <taxon>core chlorophytes</taxon>
        <taxon>Trebouxiophyceae</taxon>
        <taxon>Chlorellales</taxon>
        <taxon>Chlorellaceae</taxon>
        <taxon>Chlorella clade</taxon>
        <taxon>Micractinium</taxon>
    </lineage>
</organism>
<dbReference type="AlphaFoldDB" id="A0A2P6VF50"/>
<dbReference type="InterPro" id="IPR016024">
    <property type="entry name" value="ARM-type_fold"/>
</dbReference>
<comment type="caution">
    <text evidence="4">The sequence shown here is derived from an EMBL/GenBank/DDBJ whole genome shotgun (WGS) entry which is preliminary data.</text>
</comment>
<evidence type="ECO:0000313" key="4">
    <source>
        <dbReference type="EMBL" id="PSC72723.1"/>
    </source>
</evidence>
<evidence type="ECO:0000313" key="5">
    <source>
        <dbReference type="Proteomes" id="UP000239649"/>
    </source>
</evidence>
<dbReference type="PROSITE" id="PS50077">
    <property type="entry name" value="HEAT_REPEAT"/>
    <property type="match status" value="1"/>
</dbReference>
<dbReference type="InterPro" id="IPR057600">
    <property type="entry name" value="TORTIFOLIA1/SINE1-2_N"/>
</dbReference>
<accession>A0A2P6VF50</accession>
<evidence type="ECO:0000256" key="1">
    <source>
        <dbReference type="PROSITE-ProRule" id="PRU00103"/>
    </source>
</evidence>
<dbReference type="InterPro" id="IPR011989">
    <property type="entry name" value="ARM-like"/>
</dbReference>
<keyword evidence="5" id="KW-1185">Reference proteome</keyword>
<protein>
    <submittedName>
        <fullName evidence="4">Microtubule-associated TORTIFOLIA1-like</fullName>
    </submittedName>
</protein>
<feature type="region of interest" description="Disordered" evidence="2">
    <location>
        <begin position="641"/>
        <end position="667"/>
    </location>
</feature>
<reference evidence="4 5" key="1">
    <citation type="journal article" date="2018" name="Plant J.">
        <title>Genome sequences of Chlorella sorokiniana UTEX 1602 and Micractinium conductrix SAG 241.80: implications to maltose excretion by a green alga.</title>
        <authorList>
            <person name="Arriola M.B."/>
            <person name="Velmurugan N."/>
            <person name="Zhang Y."/>
            <person name="Plunkett M.H."/>
            <person name="Hondzo H."/>
            <person name="Barney B.M."/>
        </authorList>
    </citation>
    <scope>NUCLEOTIDE SEQUENCE [LARGE SCALE GENOMIC DNA]</scope>
    <source>
        <strain evidence="4 5">SAG 241.80</strain>
    </source>
</reference>
<name>A0A2P6VF50_9CHLO</name>
<evidence type="ECO:0000256" key="2">
    <source>
        <dbReference type="SAM" id="MobiDB-lite"/>
    </source>
</evidence>
<feature type="compositionally biased region" description="Polar residues" evidence="2">
    <location>
        <begin position="584"/>
        <end position="596"/>
    </location>
</feature>
<feature type="compositionally biased region" description="Low complexity" evidence="2">
    <location>
        <begin position="644"/>
        <end position="656"/>
    </location>
</feature>
<dbReference type="PANTHER" id="PTHR31355">
    <property type="entry name" value="MICROTUBULE-ASSOCIATED PROTEIN TORTIFOLIA1"/>
    <property type="match status" value="1"/>
</dbReference>
<dbReference type="OrthoDB" id="552366at2759"/>
<dbReference type="PANTHER" id="PTHR31355:SF7">
    <property type="entry name" value="MICROTUBULE-ASSOCIATED PROTEIN TORTIFOLIA1"/>
    <property type="match status" value="1"/>
</dbReference>
<dbReference type="GO" id="GO:0008017">
    <property type="term" value="F:microtubule binding"/>
    <property type="evidence" value="ECO:0007669"/>
    <property type="project" value="InterPro"/>
</dbReference>
<proteinExistence type="predicted"/>
<dbReference type="InterPro" id="IPR021133">
    <property type="entry name" value="HEAT_type_2"/>
</dbReference>